<name>A0A078B8L6_STYLE</name>
<evidence type="ECO:0000256" key="1">
    <source>
        <dbReference type="SAM" id="MobiDB-lite"/>
    </source>
</evidence>
<dbReference type="InterPro" id="IPR004353">
    <property type="entry name" value="Mon1"/>
</dbReference>
<dbReference type="Proteomes" id="UP000039865">
    <property type="component" value="Unassembled WGS sequence"/>
</dbReference>
<feature type="domain" description="FUZ/MON1/HPS1 first Longin" evidence="2">
    <location>
        <begin position="170"/>
        <end position="241"/>
    </location>
</feature>
<sequence length="498" mass="57743">MKDDNFDFQALRSDHDQNDWGTSSPIKSRSRKSSLVNSSFDNLAQNEEEEKELESFFTQEKIFIILTNSGKPVFCNHGDIYSLSPIIATMYAILSKIQTLKTPEKVNKFMEQDIEDQKQQESNRLTVKLQNRISQTIWKRREEENTNTTTQPTDQDQLLTSLLPQDQFSIENDEKISRIRSLNTLISNFKVCFLHKGDCLIYIGLSKDQNESQTAVKRQLENLHSQLISLTTQNLIKNLKLNPSYDVISNIIDHHQLINNHLINLNKDPQTFLNQYLPLRLHQDTKLAIEQVVKRFKFLLGNIYYYGLVLAERTVVTTIKDDSRIVILPLAEQGQSFDPICLPGMSENFRINLFTYFEQDSVLKIVFVTEESTPEIGKLLEQFCTSTIYSFKQLGIIDNVQDAEVSMFARKQLGEIQHAIVSNGLLDQYTCFNFPLIEPDLYSLAQMKSLQEYEKLYDRYLVSSNKAELFIKKVYALETYDGTRHRGDMQKVIIRNHD</sequence>
<dbReference type="EMBL" id="CCKQ01018573">
    <property type="protein sequence ID" value="CDW90546.1"/>
    <property type="molecule type" value="Genomic_DNA"/>
</dbReference>
<accession>A0A078B8L6</accession>
<dbReference type="GO" id="GO:0006623">
    <property type="term" value="P:protein targeting to vacuole"/>
    <property type="evidence" value="ECO:0007669"/>
    <property type="project" value="InterPro"/>
</dbReference>
<reference evidence="3 4" key="1">
    <citation type="submission" date="2014-06" db="EMBL/GenBank/DDBJ databases">
        <authorList>
            <person name="Swart Estienne"/>
        </authorList>
    </citation>
    <scope>NUCLEOTIDE SEQUENCE [LARGE SCALE GENOMIC DNA]</scope>
    <source>
        <strain evidence="3 4">130c</strain>
    </source>
</reference>
<protein>
    <recommendedName>
        <fullName evidence="2">FUZ/MON1/HPS1 first Longin domain-containing protein</fullName>
    </recommendedName>
</protein>
<keyword evidence="4" id="KW-1185">Reference proteome</keyword>
<dbReference type="PANTHER" id="PTHR13027">
    <property type="entry name" value="SAND PROTEIN-RELATED"/>
    <property type="match status" value="1"/>
</dbReference>
<evidence type="ECO:0000313" key="4">
    <source>
        <dbReference type="Proteomes" id="UP000039865"/>
    </source>
</evidence>
<evidence type="ECO:0000259" key="2">
    <source>
        <dbReference type="Pfam" id="PF19036"/>
    </source>
</evidence>
<dbReference type="InterPro" id="IPR043972">
    <property type="entry name" value="FUZ/MON1/HPS1_longin_1"/>
</dbReference>
<dbReference type="OrthoDB" id="293850at2759"/>
<dbReference type="InParanoid" id="A0A078B8L6"/>
<dbReference type="Pfam" id="PF19036">
    <property type="entry name" value="Fuz_longin_1"/>
    <property type="match status" value="1"/>
</dbReference>
<dbReference type="GO" id="GO:0016192">
    <property type="term" value="P:vesicle-mediated transport"/>
    <property type="evidence" value="ECO:0007669"/>
    <property type="project" value="InterPro"/>
</dbReference>
<dbReference type="AlphaFoldDB" id="A0A078B8L6"/>
<proteinExistence type="predicted"/>
<feature type="region of interest" description="Disordered" evidence="1">
    <location>
        <begin position="1"/>
        <end position="33"/>
    </location>
</feature>
<gene>
    <name evidence="3" type="primary">Contig11774.g12587</name>
    <name evidence="3" type="ORF">STYLEM_19690</name>
</gene>
<dbReference type="PANTHER" id="PTHR13027:SF7">
    <property type="entry name" value="VACUOLAR FUSION PROTEIN MON1 HOMOLOG"/>
    <property type="match status" value="1"/>
</dbReference>
<organism evidence="3 4">
    <name type="scientific">Stylonychia lemnae</name>
    <name type="common">Ciliate</name>
    <dbReference type="NCBI Taxonomy" id="5949"/>
    <lineage>
        <taxon>Eukaryota</taxon>
        <taxon>Sar</taxon>
        <taxon>Alveolata</taxon>
        <taxon>Ciliophora</taxon>
        <taxon>Intramacronucleata</taxon>
        <taxon>Spirotrichea</taxon>
        <taxon>Stichotrichia</taxon>
        <taxon>Sporadotrichida</taxon>
        <taxon>Oxytrichidae</taxon>
        <taxon>Stylonychinae</taxon>
        <taxon>Stylonychia</taxon>
    </lineage>
</organism>
<evidence type="ECO:0000313" key="3">
    <source>
        <dbReference type="EMBL" id="CDW90546.1"/>
    </source>
</evidence>